<reference evidence="5 6" key="1">
    <citation type="submission" date="2017-11" db="EMBL/GenBank/DDBJ databases">
        <title>Genomic Encyclopedia of Archaeal and Bacterial Type Strains, Phase II (KMG-II): From Individual Species to Whole Genera.</title>
        <authorList>
            <person name="Goeker M."/>
        </authorList>
    </citation>
    <scope>NUCLEOTIDE SEQUENCE [LARGE SCALE GENOMIC DNA]</scope>
    <source>
        <strain evidence="5 6">DSM 27763</strain>
    </source>
</reference>
<evidence type="ECO:0000256" key="3">
    <source>
        <dbReference type="ARBA" id="ARBA00022729"/>
    </source>
</evidence>
<evidence type="ECO:0000256" key="4">
    <source>
        <dbReference type="SAM" id="SignalP"/>
    </source>
</evidence>
<dbReference type="InterPro" id="IPR006059">
    <property type="entry name" value="SBP"/>
</dbReference>
<evidence type="ECO:0000313" key="6">
    <source>
        <dbReference type="Proteomes" id="UP000230842"/>
    </source>
</evidence>
<dbReference type="Proteomes" id="UP000230842">
    <property type="component" value="Unassembled WGS sequence"/>
</dbReference>
<evidence type="ECO:0000256" key="1">
    <source>
        <dbReference type="ARBA" id="ARBA00008520"/>
    </source>
</evidence>
<evidence type="ECO:0000256" key="2">
    <source>
        <dbReference type="ARBA" id="ARBA00022448"/>
    </source>
</evidence>
<keyword evidence="3 4" id="KW-0732">Signal</keyword>
<accession>A0A0B2BKQ4</accession>
<dbReference type="PANTHER" id="PTHR30061:SF50">
    <property type="entry name" value="MALTOSE_MALTODEXTRIN-BINDING PERIPLASMIC PROTEIN"/>
    <property type="match status" value="1"/>
</dbReference>
<dbReference type="SUPFAM" id="SSF53850">
    <property type="entry name" value="Periplasmic binding protein-like II"/>
    <property type="match status" value="1"/>
</dbReference>
<dbReference type="GO" id="GO:0042956">
    <property type="term" value="P:maltodextrin transmembrane transport"/>
    <property type="evidence" value="ECO:0007669"/>
    <property type="project" value="TreeGrafter"/>
</dbReference>
<proteinExistence type="inferred from homology"/>
<dbReference type="GO" id="GO:0055052">
    <property type="term" value="C:ATP-binding cassette (ABC) transporter complex, substrate-binding subunit-containing"/>
    <property type="evidence" value="ECO:0007669"/>
    <property type="project" value="TreeGrafter"/>
</dbReference>
<dbReference type="GO" id="GO:1901982">
    <property type="term" value="F:maltose binding"/>
    <property type="evidence" value="ECO:0007669"/>
    <property type="project" value="TreeGrafter"/>
</dbReference>
<dbReference type="Gene3D" id="3.40.190.10">
    <property type="entry name" value="Periplasmic binding protein-like II"/>
    <property type="match status" value="2"/>
</dbReference>
<sequence>MKLTRLAALGVASALALTACGGSDSDDTASDTPPETMKLWLAGETDTPEELVNWLESTYEADHEGTDLEIQQIDWGELIPRLQTALSSEDQTPDVFEVGNTQSPTFTAAGAFTDLSDKMDELGDNIGPEGFLEAGAYEGAQYAVPYYWGSRYVFFSKKAFTDAGIEVPTTLEEFSTAAAALKKQGNKDYSGFWRPGQDWRNGISWMFANGGDIATLDGDTWTGQLSSEGSVAGLEQWQALGDTTTAPVDGLDSEAWVPFNNGEAAMFMAPSWARWSVEEKLADDLGALALPGVDGDAAPVFAGGSNIGISAKSPNQDEAFELLQLIYSDEYQQMLAENGLGPANSDFTSAMGDDEFAQAAIAAASNAKLTPASPAWTDIETSGLMEEFFGKIAAGGDVAALAAEYDEKLEAALNG</sequence>
<dbReference type="PANTHER" id="PTHR30061">
    <property type="entry name" value="MALTOSE-BINDING PERIPLASMIC PROTEIN"/>
    <property type="match status" value="1"/>
</dbReference>
<gene>
    <name evidence="5" type="ORF">CLV56_3545</name>
</gene>
<organism evidence="5 6">
    <name type="scientific">Mumia flava</name>
    <dbReference type="NCBI Taxonomy" id="1348852"/>
    <lineage>
        <taxon>Bacteria</taxon>
        <taxon>Bacillati</taxon>
        <taxon>Actinomycetota</taxon>
        <taxon>Actinomycetes</taxon>
        <taxon>Propionibacteriales</taxon>
        <taxon>Nocardioidaceae</taxon>
        <taxon>Mumia</taxon>
    </lineage>
</organism>
<dbReference type="Pfam" id="PF13416">
    <property type="entry name" value="SBP_bac_8"/>
    <property type="match status" value="1"/>
</dbReference>
<name>A0A0B2BKQ4_9ACTN</name>
<dbReference type="OrthoDB" id="2531053at2"/>
<keyword evidence="2" id="KW-0813">Transport</keyword>
<dbReference type="GO" id="GO:0015768">
    <property type="term" value="P:maltose transport"/>
    <property type="evidence" value="ECO:0007669"/>
    <property type="project" value="TreeGrafter"/>
</dbReference>
<feature type="signal peptide" evidence="4">
    <location>
        <begin position="1"/>
        <end position="21"/>
    </location>
</feature>
<keyword evidence="6" id="KW-1185">Reference proteome</keyword>
<evidence type="ECO:0000313" key="5">
    <source>
        <dbReference type="EMBL" id="PJJ54042.1"/>
    </source>
</evidence>
<feature type="chain" id="PRO_5038435104" evidence="4">
    <location>
        <begin position="22"/>
        <end position="415"/>
    </location>
</feature>
<comment type="similarity">
    <text evidence="1">Belongs to the bacterial solute-binding protein 1 family.</text>
</comment>
<dbReference type="PROSITE" id="PS51257">
    <property type="entry name" value="PROKAR_LIPOPROTEIN"/>
    <property type="match status" value="1"/>
</dbReference>
<comment type="caution">
    <text evidence="5">The sequence shown here is derived from an EMBL/GenBank/DDBJ whole genome shotgun (WGS) entry which is preliminary data.</text>
</comment>
<dbReference type="AlphaFoldDB" id="A0A0B2BKQ4"/>
<dbReference type="RefSeq" id="WP_039349100.1">
    <property type="nucleotide sequence ID" value="NZ_PGEZ01000002.1"/>
</dbReference>
<protein>
    <submittedName>
        <fullName evidence="5">N,N'-diacetylchitobiose transport system substrate-binding protein</fullName>
    </submittedName>
</protein>
<dbReference type="EMBL" id="PGEZ01000002">
    <property type="protein sequence ID" value="PJJ54042.1"/>
    <property type="molecule type" value="Genomic_DNA"/>
</dbReference>